<organism evidence="1 2">
    <name type="scientific">Nannocystis pusilla</name>
    <dbReference type="NCBI Taxonomy" id="889268"/>
    <lineage>
        <taxon>Bacteria</taxon>
        <taxon>Pseudomonadati</taxon>
        <taxon>Myxococcota</taxon>
        <taxon>Polyangia</taxon>
        <taxon>Nannocystales</taxon>
        <taxon>Nannocystaceae</taxon>
        <taxon>Nannocystis</taxon>
    </lineage>
</organism>
<reference evidence="1" key="1">
    <citation type="submission" date="2022-11" db="EMBL/GenBank/DDBJ databases">
        <title>Minimal conservation of predation-associated metabolite biosynthetic gene clusters underscores biosynthetic potential of Myxococcota including descriptions for ten novel species: Archangium lansinium sp. nov., Myxococcus landrumus sp. nov., Nannocystis bai.</title>
        <authorList>
            <person name="Ahearne A."/>
            <person name="Stevens C."/>
            <person name="Phillips K."/>
        </authorList>
    </citation>
    <scope>NUCLEOTIDE SEQUENCE</scope>
    <source>
        <strain evidence="1">Na p29</strain>
    </source>
</reference>
<dbReference type="RefSeq" id="WP_267772093.1">
    <property type="nucleotide sequence ID" value="NZ_JAPNKE010000002.1"/>
</dbReference>
<evidence type="ECO:0000313" key="1">
    <source>
        <dbReference type="EMBL" id="MCY1009427.1"/>
    </source>
</evidence>
<proteinExistence type="predicted"/>
<evidence type="ECO:0000313" key="2">
    <source>
        <dbReference type="Proteomes" id="UP001150924"/>
    </source>
</evidence>
<accession>A0A9X3ESN3</accession>
<dbReference type="AlphaFoldDB" id="A0A9X3ESN3"/>
<comment type="caution">
    <text evidence="1">The sequence shown here is derived from an EMBL/GenBank/DDBJ whole genome shotgun (WGS) entry which is preliminary data.</text>
</comment>
<dbReference type="Proteomes" id="UP001150924">
    <property type="component" value="Unassembled WGS sequence"/>
</dbReference>
<protein>
    <submittedName>
        <fullName evidence="1">Uncharacterized protein</fullName>
    </submittedName>
</protein>
<dbReference type="EMBL" id="JAPNKE010000002">
    <property type="protein sequence ID" value="MCY1009427.1"/>
    <property type="molecule type" value="Genomic_DNA"/>
</dbReference>
<keyword evidence="2" id="KW-1185">Reference proteome</keyword>
<sequence>MTSLGLCEPGFACTSPDQLSTCDPAGQDGCCARLCMLDVAAECADGEACLAYAPPLGYVLPADLAHIGVCVPD</sequence>
<gene>
    <name evidence="1" type="ORF">OV079_28465</name>
</gene>
<name>A0A9X3ESN3_9BACT</name>